<comment type="caution">
    <text evidence="1">The sequence shown here is derived from an EMBL/GenBank/DDBJ whole genome shotgun (WGS) entry which is preliminary data.</text>
</comment>
<dbReference type="PANTHER" id="PTHR33050">
    <property type="entry name" value="REVERSE TRANSCRIPTASE DOMAIN-CONTAINING PROTEIN"/>
    <property type="match status" value="1"/>
</dbReference>
<evidence type="ECO:0000313" key="1">
    <source>
        <dbReference type="EMBL" id="KAL0166048.1"/>
    </source>
</evidence>
<accession>A0ABD0NVY8</accession>
<reference evidence="1 2" key="1">
    <citation type="submission" date="2024-05" db="EMBL/GenBank/DDBJ databases">
        <title>Genome sequencing and assembly of Indian major carp, Cirrhinus mrigala (Hamilton, 1822).</title>
        <authorList>
            <person name="Mohindra V."/>
            <person name="Chowdhury L.M."/>
            <person name="Lal K."/>
            <person name="Jena J.K."/>
        </authorList>
    </citation>
    <scope>NUCLEOTIDE SEQUENCE [LARGE SCALE GENOMIC DNA]</scope>
    <source>
        <strain evidence="1">CM1030</strain>
        <tissue evidence="1">Blood</tissue>
    </source>
</reference>
<dbReference type="Proteomes" id="UP001529510">
    <property type="component" value="Unassembled WGS sequence"/>
</dbReference>
<dbReference type="AlphaFoldDB" id="A0ABD0NVY8"/>
<dbReference type="InterPro" id="IPR052055">
    <property type="entry name" value="Hepadnavirus_pol/RT"/>
</dbReference>
<keyword evidence="2" id="KW-1185">Reference proteome</keyword>
<dbReference type="EMBL" id="JAMKFB020000019">
    <property type="protein sequence ID" value="KAL0166048.1"/>
    <property type="molecule type" value="Genomic_DNA"/>
</dbReference>
<organism evidence="1 2">
    <name type="scientific">Cirrhinus mrigala</name>
    <name type="common">Mrigala</name>
    <dbReference type="NCBI Taxonomy" id="683832"/>
    <lineage>
        <taxon>Eukaryota</taxon>
        <taxon>Metazoa</taxon>
        <taxon>Chordata</taxon>
        <taxon>Craniata</taxon>
        <taxon>Vertebrata</taxon>
        <taxon>Euteleostomi</taxon>
        <taxon>Actinopterygii</taxon>
        <taxon>Neopterygii</taxon>
        <taxon>Teleostei</taxon>
        <taxon>Ostariophysi</taxon>
        <taxon>Cypriniformes</taxon>
        <taxon>Cyprinidae</taxon>
        <taxon>Labeoninae</taxon>
        <taxon>Labeonini</taxon>
        <taxon>Cirrhinus</taxon>
    </lineage>
</organism>
<dbReference type="CDD" id="cd09275">
    <property type="entry name" value="RNase_HI_RT_DIRS1"/>
    <property type="match status" value="1"/>
</dbReference>
<evidence type="ECO:0008006" key="3">
    <source>
        <dbReference type="Google" id="ProtNLM"/>
    </source>
</evidence>
<sequence>GHHVLVRTDNRAVVSYINHQGGLCSCPLYRLAHQILLWAQRKLLSLRALHIPGHLSHGADVLLRQEPRPGEWRLHPQVVELIYHPAPQGLDAMVETWPRLRQYARSLFHFLVQQPPARPSPLPS</sequence>
<dbReference type="PANTHER" id="PTHR33050:SF7">
    <property type="entry name" value="RIBONUCLEASE H"/>
    <property type="match status" value="1"/>
</dbReference>
<protein>
    <recommendedName>
        <fullName evidence="3">RNase H type-1 domain-containing protein</fullName>
    </recommendedName>
</protein>
<evidence type="ECO:0000313" key="2">
    <source>
        <dbReference type="Proteomes" id="UP001529510"/>
    </source>
</evidence>
<gene>
    <name evidence="1" type="ORF">M9458_037892</name>
</gene>
<name>A0ABD0NVY8_CIRMR</name>
<feature type="non-terminal residue" evidence="1">
    <location>
        <position position="124"/>
    </location>
</feature>
<proteinExistence type="predicted"/>
<feature type="non-terminal residue" evidence="1">
    <location>
        <position position="1"/>
    </location>
</feature>